<dbReference type="EMBL" id="JAWZYT010002108">
    <property type="protein sequence ID" value="KAK4306620.1"/>
    <property type="molecule type" value="Genomic_DNA"/>
</dbReference>
<dbReference type="GO" id="GO:0005658">
    <property type="term" value="C:alpha DNA polymerase:primase complex"/>
    <property type="evidence" value="ECO:0007669"/>
    <property type="project" value="TreeGrafter"/>
</dbReference>
<feature type="domain" description="DNA primase large subunit C-terminal" evidence="15">
    <location>
        <begin position="264"/>
        <end position="423"/>
    </location>
</feature>
<gene>
    <name evidence="16" type="ORF">Pmani_021571</name>
</gene>
<evidence type="ECO:0000256" key="12">
    <source>
        <dbReference type="ARBA" id="ARBA00023136"/>
    </source>
</evidence>
<proteinExistence type="inferred from homology"/>
<evidence type="ECO:0000256" key="7">
    <source>
        <dbReference type="ARBA" id="ARBA00022705"/>
    </source>
</evidence>
<keyword evidence="17" id="KW-1185">Reference proteome</keyword>
<accession>A0AAE1U563</accession>
<evidence type="ECO:0000313" key="16">
    <source>
        <dbReference type="EMBL" id="KAK4306620.1"/>
    </source>
</evidence>
<dbReference type="Pfam" id="PF26466">
    <property type="entry name" value="DNA_primase_lrg_N"/>
    <property type="match status" value="1"/>
</dbReference>
<dbReference type="GO" id="GO:0051539">
    <property type="term" value="F:4 iron, 4 sulfur cluster binding"/>
    <property type="evidence" value="ECO:0007669"/>
    <property type="project" value="UniProtKB-KW"/>
</dbReference>
<dbReference type="InterPro" id="IPR058560">
    <property type="entry name" value="DNA_primase_C"/>
</dbReference>
<name>A0AAE1U563_9EUCA</name>
<dbReference type="GO" id="GO:0005886">
    <property type="term" value="C:plasma membrane"/>
    <property type="evidence" value="ECO:0007669"/>
    <property type="project" value="UniProtKB-ARBA"/>
</dbReference>
<evidence type="ECO:0000313" key="17">
    <source>
        <dbReference type="Proteomes" id="UP001292094"/>
    </source>
</evidence>
<evidence type="ECO:0000256" key="11">
    <source>
        <dbReference type="ARBA" id="ARBA00023014"/>
    </source>
</evidence>
<keyword evidence="8" id="KW-0479">Metal-binding</keyword>
<reference evidence="16" key="1">
    <citation type="submission" date="2023-11" db="EMBL/GenBank/DDBJ databases">
        <title>Genome assemblies of two species of porcelain crab, Petrolisthes cinctipes and Petrolisthes manimaculis (Anomura: Porcellanidae).</title>
        <authorList>
            <person name="Angst P."/>
        </authorList>
    </citation>
    <scope>NUCLEOTIDE SEQUENCE</scope>
    <source>
        <strain evidence="16">PB745_02</strain>
        <tissue evidence="16">Gill</tissue>
    </source>
</reference>
<organism evidence="16 17">
    <name type="scientific">Petrolisthes manimaculis</name>
    <dbReference type="NCBI Taxonomy" id="1843537"/>
    <lineage>
        <taxon>Eukaryota</taxon>
        <taxon>Metazoa</taxon>
        <taxon>Ecdysozoa</taxon>
        <taxon>Arthropoda</taxon>
        <taxon>Crustacea</taxon>
        <taxon>Multicrustacea</taxon>
        <taxon>Malacostraca</taxon>
        <taxon>Eumalacostraca</taxon>
        <taxon>Eucarida</taxon>
        <taxon>Decapoda</taxon>
        <taxon>Pleocyemata</taxon>
        <taxon>Anomura</taxon>
        <taxon>Galatheoidea</taxon>
        <taxon>Porcellanidae</taxon>
        <taxon>Petrolisthes</taxon>
    </lineage>
</organism>
<feature type="transmembrane region" description="Helical" evidence="13">
    <location>
        <begin position="876"/>
        <end position="897"/>
    </location>
</feature>
<evidence type="ECO:0000256" key="14">
    <source>
        <dbReference type="SAM" id="MobiDB-lite"/>
    </source>
</evidence>
<dbReference type="InterPro" id="IPR018629">
    <property type="entry name" value="XK-rel"/>
</dbReference>
<comment type="subcellular location">
    <subcellularLocation>
        <location evidence="2 13">Membrane</location>
        <topology evidence="2 13">Multi-pass membrane protein</topology>
    </subcellularLocation>
</comment>
<evidence type="ECO:0000256" key="10">
    <source>
        <dbReference type="ARBA" id="ARBA00023004"/>
    </source>
</evidence>
<dbReference type="Pfam" id="PF04104">
    <property type="entry name" value="DNA_primase_lrg"/>
    <property type="match status" value="1"/>
</dbReference>
<feature type="region of interest" description="Disordered" evidence="14">
    <location>
        <begin position="437"/>
        <end position="478"/>
    </location>
</feature>
<evidence type="ECO:0000256" key="6">
    <source>
        <dbReference type="ARBA" id="ARBA00022692"/>
    </source>
</evidence>
<feature type="region of interest" description="Disordered" evidence="14">
    <location>
        <begin position="497"/>
        <end position="521"/>
    </location>
</feature>
<dbReference type="GO" id="GO:0006270">
    <property type="term" value="P:DNA replication initiation"/>
    <property type="evidence" value="ECO:0007669"/>
    <property type="project" value="TreeGrafter"/>
</dbReference>
<dbReference type="GO" id="GO:0046872">
    <property type="term" value="F:metal ion binding"/>
    <property type="evidence" value="ECO:0007669"/>
    <property type="project" value="UniProtKB-KW"/>
</dbReference>
<dbReference type="Gene3D" id="1.20.930.80">
    <property type="match status" value="1"/>
</dbReference>
<comment type="similarity">
    <text evidence="3 13">Belongs to the XK family.</text>
</comment>
<evidence type="ECO:0000256" key="9">
    <source>
        <dbReference type="ARBA" id="ARBA00022989"/>
    </source>
</evidence>
<evidence type="ECO:0000256" key="3">
    <source>
        <dbReference type="ARBA" id="ARBA00008789"/>
    </source>
</evidence>
<evidence type="ECO:0000256" key="2">
    <source>
        <dbReference type="ARBA" id="ARBA00004141"/>
    </source>
</evidence>
<dbReference type="PANTHER" id="PTHR10537:SF4">
    <property type="entry name" value="DNA PRIMASE LARGE SUBUNIT"/>
    <property type="match status" value="1"/>
</dbReference>
<dbReference type="GO" id="GO:0006269">
    <property type="term" value="P:DNA replication, synthesis of primer"/>
    <property type="evidence" value="ECO:0007669"/>
    <property type="project" value="UniProtKB-KW"/>
</dbReference>
<protein>
    <recommendedName>
        <fullName evidence="13">XK-related protein</fullName>
    </recommendedName>
</protein>
<evidence type="ECO:0000256" key="8">
    <source>
        <dbReference type="ARBA" id="ARBA00022723"/>
    </source>
</evidence>
<keyword evidence="9 13" id="KW-1133">Transmembrane helix</keyword>
<keyword evidence="11" id="KW-0411">Iron-sulfur</keyword>
<sequence>MTFYIKPPGGNISLSSLYKDAETRLLFLCQLEQCWGDMEEVQRILSQHPNIAANSDCLIEGSHKDRSSHYVLRLACLGNGQFQSFLMEAESQFFEYRLYLGEKAAVKSTVLILLRHVKYALIHLKLASPYHELLLQIKEASSEVLAADMLDCGKGTVCSHQIKVPWILAENLVKGRHVIVTRGKAEVQCEHLMLLLCSVFRKTLEYGIRQLSESDEEESFFYDPRMVQVKRSLCKLFRMQYRGGGYHISLAHRILRHQEIESQVQYFPLCMQSLHRTLVKNNRLRHHARFRYTLFLKDIGVPWQENVAFWEHYYSKPHSGAAAGCCHTWKGNDGHRYTYGIRHLYGMEGGKKNYTSHSCSALQEMKPQPQEPGGCPFTSQAIEDIIHLTPHLHDIPHIHQAIAKEMRIGRPNYACKMLLGYTKLMYSESGGRHKQEIGTGNCCNGNGGQKKDGNSKSTYISGPANGSKETDKGCSSQDLPTTTLRVITMKSAWESQNLQGGGDDGGGDPPGGNSHSDVPGEDGSHSSSSCCCHGCGTVCKIFLKYTIGRSLQLTFYVLDIATDLGVAYTDYVKGDIIFASITLGLVFAPGLLFALFAFTQVLMSHTGILACIKAPLWLIGFPFLPLWPIFRDLHQIYHGMMALFPANRKYHLDFLNKPSRAYLLKFLEAFVEAAPQILLRLYKITLRKQEMPFSKLGPLEIVQVSFSLVTLANKLISTQQKTITTQQIINGDIDNSERFKLPCLVQLLGFLWWSTFLVARFEVMAVFAGSLKWWIFVVIGVHVVLVFLFQTLGLRKHGLQRIFIYLFSAFVFIFAYIQFNMQARIKVTVWLSYTVYSILVLLENSVMLVVWYFAQEVATANYPEEDQLAFASHRQLLIYIHYGVFSFSMLMMVLTFWCAPNLRQNKVEDDEEEMKAIRVS</sequence>
<feature type="transmembrane region" description="Helical" evidence="13">
    <location>
        <begin position="833"/>
        <end position="855"/>
    </location>
</feature>
<evidence type="ECO:0000256" key="1">
    <source>
        <dbReference type="ARBA" id="ARBA00001966"/>
    </source>
</evidence>
<keyword evidence="12 13" id="KW-0472">Membrane</keyword>
<feature type="transmembrane region" description="Helical" evidence="13">
    <location>
        <begin position="576"/>
        <end position="598"/>
    </location>
</feature>
<keyword evidence="6 13" id="KW-0812">Transmembrane</keyword>
<evidence type="ECO:0000256" key="13">
    <source>
        <dbReference type="RuleBase" id="RU910716"/>
    </source>
</evidence>
<dbReference type="Proteomes" id="UP001292094">
    <property type="component" value="Unassembled WGS sequence"/>
</dbReference>
<feature type="transmembrane region" description="Helical" evidence="13">
    <location>
        <begin position="802"/>
        <end position="821"/>
    </location>
</feature>
<comment type="caution">
    <text evidence="16">The sequence shown here is derived from an EMBL/GenBank/DDBJ whole genome shotgun (WGS) entry which is preliminary data.</text>
</comment>
<feature type="transmembrane region" description="Helical" evidence="13">
    <location>
        <begin position="610"/>
        <end position="630"/>
    </location>
</feature>
<dbReference type="InterPro" id="IPR007238">
    <property type="entry name" value="DNA_primase_lsu_euk/arc"/>
</dbReference>
<evidence type="ECO:0000256" key="4">
    <source>
        <dbReference type="ARBA" id="ARBA00022485"/>
    </source>
</evidence>
<feature type="compositionally biased region" description="Gly residues" evidence="14">
    <location>
        <begin position="499"/>
        <end position="510"/>
    </location>
</feature>
<feature type="transmembrane region" description="Helical" evidence="13">
    <location>
        <begin position="773"/>
        <end position="790"/>
    </location>
</feature>
<evidence type="ECO:0000259" key="15">
    <source>
        <dbReference type="Pfam" id="PF04104"/>
    </source>
</evidence>
<dbReference type="PANTHER" id="PTHR10537">
    <property type="entry name" value="DNA PRIMASE LARGE SUBUNIT"/>
    <property type="match status" value="1"/>
</dbReference>
<keyword evidence="4" id="KW-0004">4Fe-4S</keyword>
<dbReference type="Pfam" id="PF09815">
    <property type="entry name" value="XK-related"/>
    <property type="match status" value="1"/>
</dbReference>
<keyword evidence="10" id="KW-0408">Iron</keyword>
<evidence type="ECO:0000256" key="5">
    <source>
        <dbReference type="ARBA" id="ARBA00022515"/>
    </source>
</evidence>
<comment type="cofactor">
    <cofactor evidence="1">
        <name>[4Fe-4S] cluster</name>
        <dbReference type="ChEBI" id="CHEBI:49883"/>
    </cofactor>
</comment>
<keyword evidence="7" id="KW-0235">DNA replication</keyword>
<keyword evidence="5" id="KW-0639">Primosome</keyword>
<dbReference type="AlphaFoldDB" id="A0AAE1U563"/>